<gene>
    <name evidence="2" type="ORF">CK203_025541</name>
</gene>
<reference evidence="2 3" key="1">
    <citation type="journal article" date="2018" name="PLoS Genet.">
        <title>Population sequencing reveals clonal diversity and ancestral inbreeding in the grapevine cultivar Chardonnay.</title>
        <authorList>
            <person name="Roach M.J."/>
            <person name="Johnson D.L."/>
            <person name="Bohlmann J."/>
            <person name="van Vuuren H.J."/>
            <person name="Jones S.J."/>
            <person name="Pretorius I.S."/>
            <person name="Schmidt S.A."/>
            <person name="Borneman A.R."/>
        </authorList>
    </citation>
    <scope>NUCLEOTIDE SEQUENCE [LARGE SCALE GENOMIC DNA]</scope>
    <source>
        <strain evidence="3">cv. Chardonnay</strain>
        <tissue evidence="2">Leaf</tissue>
    </source>
</reference>
<sequence>MSFVDDSDLQIWNNAAFDSGDFEDSSGIKAPWTPLKNIFTNVSESIDSDQGKENIIPVIVKQSSVSVKSSVPMNPLQAKSATVKSQGKSVKVLEEEEVRDEGKIDAEIEEIRLEISRLSSRLDELCLEKVKRSAKMVEKRGRIVAAKFMEQKQSVKGGDGVKTEESSSVRTKVHRRGVSLGPSEIVAGVRRGMSLGPSEIASGGRLRHLGKPEVTPISTQSRRKSCFWKLEDIDEGKVTKERGKSMTVSPKNRKIISKTQASKQAATTIASKRPVKKELGFVSSIQPKKLFTDGEKSAKKPLKNGRVVASRYSLIGNQSTGGCSSSLRKRSLPENEDNGRVKKKWEIPSEVVVVHKSLENDESPPSPRSITKMPDILPMIRTDRCINESPRNSGPAKRVAELIGRKSYFCADEDGEDHSVSLSLDFAEASLVMWGKAFFCFLGIGCGVEKAEEAHE</sequence>
<dbReference type="AlphaFoldDB" id="A0A438IEE8"/>
<dbReference type="Proteomes" id="UP000288805">
    <property type="component" value="Unassembled WGS sequence"/>
</dbReference>
<protein>
    <submittedName>
        <fullName evidence="2">Uncharacterized protein</fullName>
    </submittedName>
</protein>
<evidence type="ECO:0000256" key="1">
    <source>
        <dbReference type="SAM" id="MobiDB-lite"/>
    </source>
</evidence>
<comment type="caution">
    <text evidence="2">The sequence shown here is derived from an EMBL/GenBank/DDBJ whole genome shotgun (WGS) entry which is preliminary data.</text>
</comment>
<organism evidence="2 3">
    <name type="scientific">Vitis vinifera</name>
    <name type="common">Grape</name>
    <dbReference type="NCBI Taxonomy" id="29760"/>
    <lineage>
        <taxon>Eukaryota</taxon>
        <taxon>Viridiplantae</taxon>
        <taxon>Streptophyta</taxon>
        <taxon>Embryophyta</taxon>
        <taxon>Tracheophyta</taxon>
        <taxon>Spermatophyta</taxon>
        <taxon>Magnoliopsida</taxon>
        <taxon>eudicotyledons</taxon>
        <taxon>Gunneridae</taxon>
        <taxon>Pentapetalae</taxon>
        <taxon>rosids</taxon>
        <taxon>Vitales</taxon>
        <taxon>Vitaceae</taxon>
        <taxon>Viteae</taxon>
        <taxon>Vitis</taxon>
    </lineage>
</organism>
<dbReference type="PANTHER" id="PTHR36386:SF1">
    <property type="entry name" value="OS06G0683900 PROTEIN"/>
    <property type="match status" value="1"/>
</dbReference>
<dbReference type="PANTHER" id="PTHR36386">
    <property type="entry name" value="OS06G0683900 PROTEIN"/>
    <property type="match status" value="1"/>
</dbReference>
<evidence type="ECO:0000313" key="2">
    <source>
        <dbReference type="EMBL" id="RVW95111.1"/>
    </source>
</evidence>
<evidence type="ECO:0000313" key="3">
    <source>
        <dbReference type="Proteomes" id="UP000288805"/>
    </source>
</evidence>
<dbReference type="EMBL" id="QGNW01000116">
    <property type="protein sequence ID" value="RVW95111.1"/>
    <property type="molecule type" value="Genomic_DNA"/>
</dbReference>
<proteinExistence type="predicted"/>
<feature type="region of interest" description="Disordered" evidence="1">
    <location>
        <begin position="155"/>
        <end position="177"/>
    </location>
</feature>
<accession>A0A438IEE8</accession>
<name>A0A438IEE8_VITVI</name>